<evidence type="ECO:0000313" key="10">
    <source>
        <dbReference type="Proteomes" id="UP001196565"/>
    </source>
</evidence>
<dbReference type="Proteomes" id="UP001196565">
    <property type="component" value="Unassembled WGS sequence"/>
</dbReference>
<dbReference type="InterPro" id="IPR015500">
    <property type="entry name" value="Peptidase_S8_subtilisin-rel"/>
</dbReference>
<keyword evidence="10" id="KW-1185">Reference proteome</keyword>
<dbReference type="SUPFAM" id="SSF52743">
    <property type="entry name" value="Subtilisin-like"/>
    <property type="match status" value="1"/>
</dbReference>
<dbReference type="InterPro" id="IPR022398">
    <property type="entry name" value="Peptidase_S8_His-AS"/>
</dbReference>
<dbReference type="InterPro" id="IPR023827">
    <property type="entry name" value="Peptidase_S8_Asp-AS"/>
</dbReference>
<dbReference type="InterPro" id="IPR000209">
    <property type="entry name" value="Peptidase_S8/S53_dom"/>
</dbReference>
<dbReference type="PROSITE" id="PS00136">
    <property type="entry name" value="SUBTILASE_ASP"/>
    <property type="match status" value="1"/>
</dbReference>
<proteinExistence type="inferred from homology"/>
<evidence type="ECO:0000256" key="2">
    <source>
        <dbReference type="ARBA" id="ARBA00022670"/>
    </source>
</evidence>
<evidence type="ECO:0000256" key="7">
    <source>
        <dbReference type="RuleBase" id="RU003355"/>
    </source>
</evidence>
<sequence length="416" mass="43364">MANKQDTRRSVIVTFKPKDKRPDAGTDKVEIVRSVLPKGMQTQFFAATDMVSGTSIPPMPDDLIGYDVNQYEAPIVTAQLTQAEVEKLSKNGNVAAIEEDMPCYAIDADQFSHLKFEDQPSVQAETVPAGVSQIRSREAWPSSQGEGVRVAVLDTGIDFHHPDLVANYRGGVSFVSGAVTPMDDHGHGTHCAGTIAAPINGIGVVGVAPSAFLYAVKVLNSAGSGAFSQIISGIDWCIQNRMHIISMSLGAGAAPAALETICKTAWARGLLIVAAAGNSGAPSSPSGSTVGFPAKYRNVIAVSAVDSANALAPFSSRGPEVDICAPGVTVLSTTRGGGYGNMSGTSMACPHVSGAAAVIWGAHRFATNEQIWNLLAFHVDNLGPPGWDANFGYGRVNTDRAAMAFDPAPVVAKKGV</sequence>
<keyword evidence="5 6" id="KW-0720">Serine protease</keyword>
<dbReference type="PANTHER" id="PTHR43806">
    <property type="entry name" value="PEPTIDASE S8"/>
    <property type="match status" value="1"/>
</dbReference>
<evidence type="ECO:0000256" key="6">
    <source>
        <dbReference type="PROSITE-ProRule" id="PRU01240"/>
    </source>
</evidence>
<comment type="caution">
    <text evidence="9">The sequence shown here is derived from an EMBL/GenBank/DDBJ whole genome shotgun (WGS) entry which is preliminary data.</text>
</comment>
<dbReference type="Gene3D" id="3.40.50.200">
    <property type="entry name" value="Peptidase S8/S53 domain"/>
    <property type="match status" value="1"/>
</dbReference>
<dbReference type="Pfam" id="PF00082">
    <property type="entry name" value="Peptidase_S8"/>
    <property type="match status" value="1"/>
</dbReference>
<protein>
    <submittedName>
        <fullName evidence="9">S8 family peptidase</fullName>
    </submittedName>
</protein>
<evidence type="ECO:0000256" key="4">
    <source>
        <dbReference type="ARBA" id="ARBA00022801"/>
    </source>
</evidence>
<dbReference type="InterPro" id="IPR034202">
    <property type="entry name" value="Subtilisin_Carlsberg-like"/>
</dbReference>
<accession>A0ABS7AC35</accession>
<comment type="similarity">
    <text evidence="1 6 7">Belongs to the peptidase S8 family.</text>
</comment>
<evidence type="ECO:0000256" key="5">
    <source>
        <dbReference type="ARBA" id="ARBA00022825"/>
    </source>
</evidence>
<feature type="active site" description="Charge relay system" evidence="6">
    <location>
        <position position="346"/>
    </location>
</feature>
<gene>
    <name evidence="9" type="ORF">KPL78_18450</name>
</gene>
<evidence type="ECO:0000259" key="8">
    <source>
        <dbReference type="Pfam" id="PF00082"/>
    </source>
</evidence>
<dbReference type="InterPro" id="IPR023828">
    <property type="entry name" value="Peptidase_S8_Ser-AS"/>
</dbReference>
<dbReference type="PANTHER" id="PTHR43806:SF11">
    <property type="entry name" value="CEREVISIN-RELATED"/>
    <property type="match status" value="1"/>
</dbReference>
<feature type="domain" description="Peptidase S8/S53" evidence="8">
    <location>
        <begin position="145"/>
        <end position="394"/>
    </location>
</feature>
<evidence type="ECO:0000256" key="1">
    <source>
        <dbReference type="ARBA" id="ARBA00011073"/>
    </source>
</evidence>
<keyword evidence="2 6" id="KW-0645">Protease</keyword>
<dbReference type="RefSeq" id="WP_219764436.1">
    <property type="nucleotide sequence ID" value="NZ_JAHYBZ010000006.1"/>
</dbReference>
<evidence type="ECO:0000256" key="3">
    <source>
        <dbReference type="ARBA" id="ARBA00022723"/>
    </source>
</evidence>
<dbReference type="PROSITE" id="PS00137">
    <property type="entry name" value="SUBTILASE_HIS"/>
    <property type="match status" value="1"/>
</dbReference>
<evidence type="ECO:0000313" key="9">
    <source>
        <dbReference type="EMBL" id="MBW6399846.1"/>
    </source>
</evidence>
<dbReference type="Gene3D" id="3.30.70.80">
    <property type="entry name" value="Peptidase S8 propeptide/proteinase inhibitor I9"/>
    <property type="match status" value="1"/>
</dbReference>
<feature type="active site" description="Charge relay system" evidence="6">
    <location>
        <position position="154"/>
    </location>
</feature>
<dbReference type="PROSITE" id="PS00138">
    <property type="entry name" value="SUBTILASE_SER"/>
    <property type="match status" value="1"/>
</dbReference>
<reference evidence="9 10" key="1">
    <citation type="submission" date="2021-07" db="EMBL/GenBank/DDBJ databases">
        <authorList>
            <person name="So Y."/>
        </authorList>
    </citation>
    <scope>NUCLEOTIDE SEQUENCE [LARGE SCALE GENOMIC DNA]</scope>
    <source>
        <strain evidence="9 10">HJA6</strain>
    </source>
</reference>
<dbReference type="PRINTS" id="PR00723">
    <property type="entry name" value="SUBTILISIN"/>
</dbReference>
<name>A0ABS7AC35_9PROT</name>
<dbReference type="EMBL" id="JAHYBZ010000006">
    <property type="protein sequence ID" value="MBW6399846.1"/>
    <property type="molecule type" value="Genomic_DNA"/>
</dbReference>
<dbReference type="PROSITE" id="PS51892">
    <property type="entry name" value="SUBTILASE"/>
    <property type="match status" value="1"/>
</dbReference>
<dbReference type="CDD" id="cd07477">
    <property type="entry name" value="Peptidases_S8_Subtilisin_subset"/>
    <property type="match status" value="1"/>
</dbReference>
<keyword evidence="3" id="KW-0479">Metal-binding</keyword>
<dbReference type="InterPro" id="IPR037045">
    <property type="entry name" value="S8pro/Inhibitor_I9_sf"/>
</dbReference>
<dbReference type="InterPro" id="IPR036852">
    <property type="entry name" value="Peptidase_S8/S53_dom_sf"/>
</dbReference>
<organism evidence="9 10">
    <name type="scientific">Roseomonas alba</name>
    <dbReference type="NCBI Taxonomy" id="2846776"/>
    <lineage>
        <taxon>Bacteria</taxon>
        <taxon>Pseudomonadati</taxon>
        <taxon>Pseudomonadota</taxon>
        <taxon>Alphaproteobacteria</taxon>
        <taxon>Acetobacterales</taxon>
        <taxon>Roseomonadaceae</taxon>
        <taxon>Roseomonas</taxon>
    </lineage>
</organism>
<dbReference type="InterPro" id="IPR050131">
    <property type="entry name" value="Peptidase_S8_subtilisin-like"/>
</dbReference>
<feature type="active site" description="Charge relay system" evidence="6">
    <location>
        <position position="187"/>
    </location>
</feature>
<keyword evidence="4 6" id="KW-0378">Hydrolase</keyword>